<dbReference type="Pfam" id="PF07969">
    <property type="entry name" value="Amidohydro_3"/>
    <property type="match status" value="1"/>
</dbReference>
<sequence length="629" mass="69575">MTTQIDTIFYNGEFTTLDRSKPVAQAVAVADGKFAAVGSNSEILAMAGENTRRIDLKGRSVLPGLFDNHTHIIRGGLNYNMELRWDGVRSLADAMAMLKAQVDITPAPQWVRVVGGFTEHQFIEKRLPTIEEINAVAPDTPVFILHLYDRALLNAAALRAVGYTKDTPEPPGGEIKRDSKGNPTGLLLAKPNAMILYSTLAKGPKLPFDYQVNSTRHFMRELNRLGVTGVIDAGGGFQNYPDDYEVIRKLAEENQLTVRIAYNLFTQKPKEEKEDFLKWTSSVTYKQGDDYFRHNGAGEMLVFSAADFEDFRQPRPEMPPEMEGELEEVVRILAQNKWPWRMHATYDETITRALDVFEKVNRDIPLEGINWFFDHAETVSQKSIDRIAELGGGIAVQHRMAYQGEYFAERYGTAAATNTPPVKRILESGVKVSAGTDATRVASYNPWVSLSWLISGKTVGGMKLYPQANLLDRETALRMWTENVAWFSNEVGKRGRIEVGHLADMMVPSKDFFSVPEDEIPFLTSDLTVVGGRVVYGAGSFSDLDTPPPPAMPDWSPVHKYRGYGAWGDPEGAGKNSLAPLRQQAIASCSCASACGLHGHDHARAWASSAPVSDLQGFFGALGCSCWAV</sequence>
<dbReference type="SUPFAM" id="SSF51338">
    <property type="entry name" value="Composite domain of metallo-dependent hydrolases"/>
    <property type="match status" value="1"/>
</dbReference>
<evidence type="ECO:0000313" key="2">
    <source>
        <dbReference type="EMBL" id="VEJ49118.1"/>
    </source>
</evidence>
<dbReference type="PANTHER" id="PTHR22642:SF21">
    <property type="entry name" value="PERIPLASMIC PROTEIN"/>
    <property type="match status" value="1"/>
</dbReference>
<evidence type="ECO:0000259" key="1">
    <source>
        <dbReference type="Pfam" id="PF07969"/>
    </source>
</evidence>
<proteinExistence type="predicted"/>
<keyword evidence="3" id="KW-1185">Reference proteome</keyword>
<reference evidence="2 3" key="1">
    <citation type="submission" date="2018-12" db="EMBL/GenBank/DDBJ databases">
        <authorList>
            <consortium name="Pathogen Informatics"/>
        </authorList>
    </citation>
    <scope>NUCLEOTIDE SEQUENCE [LARGE SCALE GENOMIC DNA]</scope>
    <source>
        <strain evidence="2 3">NCTC12742</strain>
    </source>
</reference>
<dbReference type="GO" id="GO:0016810">
    <property type="term" value="F:hydrolase activity, acting on carbon-nitrogen (but not peptide) bonds"/>
    <property type="evidence" value="ECO:0007669"/>
    <property type="project" value="InterPro"/>
</dbReference>
<feature type="domain" description="Amidohydrolase 3" evidence="1">
    <location>
        <begin position="54"/>
        <end position="536"/>
    </location>
</feature>
<dbReference type="Proteomes" id="UP000272771">
    <property type="component" value="Chromosome"/>
</dbReference>
<organism evidence="2 3">
    <name type="scientific">Neisseria weaveri</name>
    <dbReference type="NCBI Taxonomy" id="28091"/>
    <lineage>
        <taxon>Bacteria</taxon>
        <taxon>Pseudomonadati</taxon>
        <taxon>Pseudomonadota</taxon>
        <taxon>Betaproteobacteria</taxon>
        <taxon>Neisseriales</taxon>
        <taxon>Neisseriaceae</taxon>
        <taxon>Neisseria</taxon>
    </lineage>
</organism>
<dbReference type="STRING" id="28091.SAMEA3174300_00694"/>
<dbReference type="EMBL" id="LR134533">
    <property type="protein sequence ID" value="VEJ49118.1"/>
    <property type="molecule type" value="Genomic_DNA"/>
</dbReference>
<keyword evidence="2" id="KW-0378">Hydrolase</keyword>
<dbReference type="InterPro" id="IPR013108">
    <property type="entry name" value="Amidohydro_3"/>
</dbReference>
<accession>A0A3S4ZA58</accession>
<name>A0A3S4ZA58_9NEIS</name>
<dbReference type="SUPFAM" id="SSF51556">
    <property type="entry name" value="Metallo-dependent hydrolases"/>
    <property type="match status" value="1"/>
</dbReference>
<dbReference type="EC" id="3.5.1.91" evidence="2"/>
<gene>
    <name evidence="2" type="primary">nfdA</name>
    <name evidence="2" type="ORF">NCTC12742_00038</name>
</gene>
<evidence type="ECO:0000313" key="3">
    <source>
        <dbReference type="Proteomes" id="UP000272771"/>
    </source>
</evidence>
<dbReference type="InterPro" id="IPR011059">
    <property type="entry name" value="Metal-dep_hydrolase_composite"/>
</dbReference>
<dbReference type="CDD" id="cd01300">
    <property type="entry name" value="YtcJ_like"/>
    <property type="match status" value="1"/>
</dbReference>
<dbReference type="Gene3D" id="3.20.20.140">
    <property type="entry name" value="Metal-dependent hydrolases"/>
    <property type="match status" value="1"/>
</dbReference>
<dbReference type="InterPro" id="IPR032466">
    <property type="entry name" value="Metal_Hydrolase"/>
</dbReference>
<dbReference type="AlphaFoldDB" id="A0A3S4ZA58"/>
<dbReference type="Gene3D" id="2.30.40.10">
    <property type="entry name" value="Urease, subunit C, domain 1"/>
    <property type="match status" value="1"/>
</dbReference>
<protein>
    <submittedName>
        <fullName evidence="2">N-substituted formamide deformylase</fullName>
        <ecNumber evidence="2">3.5.1.91</ecNumber>
    </submittedName>
</protein>
<dbReference type="Gene3D" id="3.10.310.70">
    <property type="match status" value="1"/>
</dbReference>
<dbReference type="PANTHER" id="PTHR22642">
    <property type="entry name" value="IMIDAZOLONEPROPIONASE"/>
    <property type="match status" value="1"/>
</dbReference>
<dbReference type="InterPro" id="IPR033932">
    <property type="entry name" value="YtcJ-like"/>
</dbReference>